<dbReference type="Pfam" id="PF05489">
    <property type="entry name" value="Phage_tail_X"/>
    <property type="match status" value="1"/>
</dbReference>
<dbReference type="EMBL" id="CP013987">
    <property type="protein sequence ID" value="ALZ84700.1"/>
    <property type="molecule type" value="Genomic_DNA"/>
</dbReference>
<dbReference type="RefSeq" id="WP_059314889.1">
    <property type="nucleotide sequence ID" value="NZ_CP013987.1"/>
</dbReference>
<evidence type="ECO:0000313" key="2">
    <source>
        <dbReference type="Proteomes" id="UP000064137"/>
    </source>
</evidence>
<dbReference type="InterPro" id="IPR008861">
    <property type="entry name" value="GpX-like"/>
</dbReference>
<dbReference type="Proteomes" id="UP000064137">
    <property type="component" value="Chromosome"/>
</dbReference>
<reference evidence="1 2" key="1">
    <citation type="submission" date="2016-01" db="EMBL/GenBank/DDBJ databases">
        <title>Annotation of Pseudomonas oryzihabitans USDA-ARS-USMARC-56511.</title>
        <authorList>
            <person name="Harhay G.P."/>
            <person name="Harhay D.M."/>
            <person name="Smith T.P.L."/>
            <person name="Bono J.L."/>
            <person name="Heaton M.P."/>
            <person name="Clawson M.L."/>
            <person name="Chitko-Mckown C.G."/>
            <person name="Capik S.F."/>
            <person name="DeDonder K.D."/>
            <person name="Apley M.D."/>
            <person name="Lubbers B.V."/>
            <person name="White B.J."/>
            <person name="Larson R.L."/>
        </authorList>
    </citation>
    <scope>NUCLEOTIDE SEQUENCE [LARGE SCALE GENOMIC DNA]</scope>
    <source>
        <strain evidence="1 2">USDA-ARS-USMARC-56511</strain>
    </source>
</reference>
<dbReference type="KEGG" id="por:APT59_11025"/>
<accession>A0A0U4WJX7</accession>
<gene>
    <name evidence="1" type="ORF">APT59_11025</name>
</gene>
<organism evidence="1 2">
    <name type="scientific">Pseudomonas oryzihabitans</name>
    <dbReference type="NCBI Taxonomy" id="47885"/>
    <lineage>
        <taxon>Bacteria</taxon>
        <taxon>Pseudomonadati</taxon>
        <taxon>Pseudomonadota</taxon>
        <taxon>Gammaproteobacteria</taxon>
        <taxon>Pseudomonadales</taxon>
        <taxon>Pseudomonadaceae</taxon>
        <taxon>Pseudomonas</taxon>
    </lineage>
</organism>
<evidence type="ECO:0000313" key="1">
    <source>
        <dbReference type="EMBL" id="ALZ84700.1"/>
    </source>
</evidence>
<dbReference type="OrthoDB" id="8759063at2"/>
<sequence length="74" mass="7774">MATVVRAQQGDTLDRICLRHYGRTRGITEAALEANPGLAELGPILPIGTPITLPDAPAQASAGIATQQPVNLWD</sequence>
<dbReference type="AlphaFoldDB" id="A0A0U4WJX7"/>
<name>A0A0U4WJX7_9PSED</name>
<protein>
    <submittedName>
        <fullName evidence="1">Phage tail protein</fullName>
    </submittedName>
</protein>
<proteinExistence type="predicted"/>